<evidence type="ECO:0000256" key="2">
    <source>
        <dbReference type="ARBA" id="ARBA00012732"/>
    </source>
</evidence>
<proteinExistence type="predicted"/>
<dbReference type="PANTHER" id="PTHR11195:SF22">
    <property type="entry name" value="LYSOZYME"/>
    <property type="match status" value="1"/>
</dbReference>
<keyword evidence="7" id="KW-1015">Disulfide bond</keyword>
<comment type="caution">
    <text evidence="9">The sequence shown here is derived from an EMBL/GenBank/DDBJ whole genome shotgun (WGS) entry which is preliminary data.</text>
</comment>
<keyword evidence="10" id="KW-1185">Reference proteome</keyword>
<evidence type="ECO:0000256" key="3">
    <source>
        <dbReference type="ARBA" id="ARBA00022529"/>
    </source>
</evidence>
<keyword evidence="3" id="KW-0929">Antimicrobial</keyword>
<dbReference type="PROSITE" id="PS51909">
    <property type="entry name" value="LYSOZYME_I"/>
    <property type="match status" value="1"/>
</dbReference>
<organism evidence="9 10">
    <name type="scientific">Aquatica leii</name>
    <dbReference type="NCBI Taxonomy" id="1421715"/>
    <lineage>
        <taxon>Eukaryota</taxon>
        <taxon>Metazoa</taxon>
        <taxon>Ecdysozoa</taxon>
        <taxon>Arthropoda</taxon>
        <taxon>Hexapoda</taxon>
        <taxon>Insecta</taxon>
        <taxon>Pterygota</taxon>
        <taxon>Neoptera</taxon>
        <taxon>Endopterygota</taxon>
        <taxon>Coleoptera</taxon>
        <taxon>Polyphaga</taxon>
        <taxon>Elateriformia</taxon>
        <taxon>Elateroidea</taxon>
        <taxon>Lampyridae</taxon>
        <taxon>Luciolinae</taxon>
        <taxon>Aquatica</taxon>
    </lineage>
</organism>
<gene>
    <name evidence="9" type="ORF">RN001_013522</name>
</gene>
<dbReference type="EMBL" id="JARPUR010000006">
    <property type="protein sequence ID" value="KAK4874162.1"/>
    <property type="molecule type" value="Genomic_DNA"/>
</dbReference>
<feature type="disulfide bond" evidence="7">
    <location>
        <begin position="32"/>
        <end position="116"/>
    </location>
</feature>
<protein>
    <recommendedName>
        <fullName evidence="2">lysozyme</fullName>
        <ecNumber evidence="2">3.2.1.17</ecNumber>
    </recommendedName>
</protein>
<reference evidence="10" key="1">
    <citation type="submission" date="2023-01" db="EMBL/GenBank/DDBJ databases">
        <title>Key to firefly adult light organ development and bioluminescence: homeobox transcription factors regulate luciferase expression and transportation to peroxisome.</title>
        <authorList>
            <person name="Fu X."/>
        </authorList>
    </citation>
    <scope>NUCLEOTIDE SEQUENCE [LARGE SCALE GENOMIC DNA]</scope>
</reference>
<dbReference type="AlphaFoldDB" id="A0AAN7PRV5"/>
<keyword evidence="8" id="KW-0732">Signal</keyword>
<evidence type="ECO:0000256" key="4">
    <source>
        <dbReference type="ARBA" id="ARBA00022638"/>
    </source>
</evidence>
<dbReference type="GO" id="GO:0042742">
    <property type="term" value="P:defense response to bacterium"/>
    <property type="evidence" value="ECO:0007669"/>
    <property type="project" value="UniProtKB-KW"/>
</dbReference>
<comment type="catalytic activity">
    <reaction evidence="1">
        <text>Hydrolysis of (1-&gt;4)-beta-linkages between N-acetylmuramic acid and N-acetyl-D-glucosamine residues in a peptidoglycan and between N-acetyl-D-glucosamine residues in chitodextrins.</text>
        <dbReference type="EC" id="3.2.1.17"/>
    </reaction>
</comment>
<evidence type="ECO:0000256" key="8">
    <source>
        <dbReference type="SAM" id="SignalP"/>
    </source>
</evidence>
<name>A0AAN7PRV5_9COLE</name>
<evidence type="ECO:0000313" key="9">
    <source>
        <dbReference type="EMBL" id="KAK4874162.1"/>
    </source>
</evidence>
<dbReference type="Pfam" id="PF05497">
    <property type="entry name" value="Destabilase"/>
    <property type="match status" value="1"/>
</dbReference>
<feature type="chain" id="PRO_5043012157" description="lysozyme" evidence="8">
    <location>
        <begin position="22"/>
        <end position="154"/>
    </location>
</feature>
<dbReference type="GO" id="GO:0031640">
    <property type="term" value="P:killing of cells of another organism"/>
    <property type="evidence" value="ECO:0007669"/>
    <property type="project" value="UniProtKB-KW"/>
</dbReference>
<evidence type="ECO:0000256" key="1">
    <source>
        <dbReference type="ARBA" id="ARBA00000632"/>
    </source>
</evidence>
<dbReference type="Proteomes" id="UP001353858">
    <property type="component" value="Unassembled WGS sequence"/>
</dbReference>
<sequence length="154" mass="16997">MLKYIVFVALSVFYFINISTQDKPNLPLTPKCLGCICEAISGCNTTRMCSGDVCGAFRLTWAYWADGDKPTVGQQASDDPTAYANCANDPYCAAAAVQKYMFKFYQDCNGDNVVDCHDFAAIHKLGGYGCHAPLPDFYTQRFQQCKEFIGGSFV</sequence>
<dbReference type="PANTHER" id="PTHR11195">
    <property type="entry name" value="DESTABILASE-RELATED"/>
    <property type="match status" value="1"/>
</dbReference>
<evidence type="ECO:0000256" key="6">
    <source>
        <dbReference type="ARBA" id="ARBA00023295"/>
    </source>
</evidence>
<dbReference type="PROSITE" id="PS00018">
    <property type="entry name" value="EF_HAND_1"/>
    <property type="match status" value="1"/>
</dbReference>
<dbReference type="FunFam" id="1.10.530.10:FF:000019">
    <property type="entry name" value="lysozyme"/>
    <property type="match status" value="1"/>
</dbReference>
<accession>A0AAN7PRV5</accession>
<dbReference type="InterPro" id="IPR008597">
    <property type="entry name" value="Invert_lysozyme"/>
</dbReference>
<evidence type="ECO:0000256" key="5">
    <source>
        <dbReference type="ARBA" id="ARBA00022801"/>
    </source>
</evidence>
<feature type="disulfide bond" evidence="7">
    <location>
        <begin position="37"/>
        <end position="43"/>
    </location>
</feature>
<keyword evidence="5" id="KW-0378">Hydrolase</keyword>
<dbReference type="CDD" id="cd16890">
    <property type="entry name" value="lyz_i"/>
    <property type="match status" value="1"/>
</dbReference>
<dbReference type="EC" id="3.2.1.17" evidence="2"/>
<feature type="disulfide bond" evidence="7">
    <location>
        <begin position="49"/>
        <end position="54"/>
    </location>
</feature>
<dbReference type="GO" id="GO:0003796">
    <property type="term" value="F:lysozyme activity"/>
    <property type="evidence" value="ECO:0007669"/>
    <property type="project" value="UniProtKB-EC"/>
</dbReference>
<dbReference type="InterPro" id="IPR018247">
    <property type="entry name" value="EF_Hand_1_Ca_BS"/>
</dbReference>
<evidence type="ECO:0000256" key="7">
    <source>
        <dbReference type="PIRSR" id="PIRSR608597-3"/>
    </source>
</evidence>
<dbReference type="Gene3D" id="1.10.530.10">
    <property type="match status" value="1"/>
</dbReference>
<keyword evidence="6" id="KW-0326">Glycosidase</keyword>
<evidence type="ECO:0000313" key="10">
    <source>
        <dbReference type="Proteomes" id="UP001353858"/>
    </source>
</evidence>
<keyword evidence="4" id="KW-0081">Bacteriolytic enzyme</keyword>
<feature type="signal peptide" evidence="8">
    <location>
        <begin position="1"/>
        <end position="21"/>
    </location>
</feature>
<feature type="disulfide bond" evidence="7">
    <location>
        <begin position="86"/>
        <end position="92"/>
    </location>
</feature>